<comment type="caution">
    <text evidence="4">The sequence shown here is derived from an EMBL/GenBank/DDBJ whole genome shotgun (WGS) entry which is preliminary data.</text>
</comment>
<dbReference type="InterPro" id="IPR043129">
    <property type="entry name" value="ATPase_NBD"/>
</dbReference>
<dbReference type="PANTHER" id="PTHR43095">
    <property type="entry name" value="SUGAR KINASE"/>
    <property type="match status" value="1"/>
</dbReference>
<organism evidence="4">
    <name type="scientific">marine sediment metagenome</name>
    <dbReference type="NCBI Taxonomy" id="412755"/>
    <lineage>
        <taxon>unclassified sequences</taxon>
        <taxon>metagenomes</taxon>
        <taxon>ecological metagenomes</taxon>
    </lineage>
</organism>
<dbReference type="GO" id="GO:0016773">
    <property type="term" value="F:phosphotransferase activity, alcohol group as acceptor"/>
    <property type="evidence" value="ECO:0007669"/>
    <property type="project" value="InterPro"/>
</dbReference>
<evidence type="ECO:0000313" key="4">
    <source>
        <dbReference type="EMBL" id="GAG31568.1"/>
    </source>
</evidence>
<dbReference type="InterPro" id="IPR018483">
    <property type="entry name" value="Carb_kinase_FGGY_CS"/>
</dbReference>
<dbReference type="InterPro" id="IPR050406">
    <property type="entry name" value="FGGY_Carb_Kinase"/>
</dbReference>
<dbReference type="EMBL" id="BARS01049311">
    <property type="protein sequence ID" value="GAG31568.1"/>
    <property type="molecule type" value="Genomic_DNA"/>
</dbReference>
<dbReference type="GO" id="GO:0016301">
    <property type="term" value="F:kinase activity"/>
    <property type="evidence" value="ECO:0007669"/>
    <property type="project" value="UniProtKB-KW"/>
</dbReference>
<dbReference type="PANTHER" id="PTHR43095:SF5">
    <property type="entry name" value="XYLULOSE KINASE"/>
    <property type="match status" value="1"/>
</dbReference>
<keyword evidence="1" id="KW-0808">Transferase</keyword>
<dbReference type="Pfam" id="PF00370">
    <property type="entry name" value="FGGY_N"/>
    <property type="match status" value="1"/>
</dbReference>
<evidence type="ECO:0000256" key="1">
    <source>
        <dbReference type="ARBA" id="ARBA00022679"/>
    </source>
</evidence>
<keyword evidence="2" id="KW-0418">Kinase</keyword>
<protein>
    <recommendedName>
        <fullName evidence="3">Carbohydrate kinase FGGY N-terminal domain-containing protein</fullName>
    </recommendedName>
</protein>
<gene>
    <name evidence="4" type="ORF">S01H1_73777</name>
</gene>
<dbReference type="AlphaFoldDB" id="X0X4K7"/>
<feature type="domain" description="Carbohydrate kinase FGGY N-terminal" evidence="3">
    <location>
        <begin position="3"/>
        <end position="172"/>
    </location>
</feature>
<name>X0X4K7_9ZZZZ</name>
<dbReference type="SUPFAM" id="SSF53067">
    <property type="entry name" value="Actin-like ATPase domain"/>
    <property type="match status" value="1"/>
</dbReference>
<feature type="non-terminal residue" evidence="4">
    <location>
        <position position="173"/>
    </location>
</feature>
<dbReference type="Gene3D" id="3.30.420.40">
    <property type="match status" value="1"/>
</dbReference>
<dbReference type="InterPro" id="IPR018484">
    <property type="entry name" value="FGGY_N"/>
</dbReference>
<dbReference type="GO" id="GO:0005975">
    <property type="term" value="P:carbohydrate metabolic process"/>
    <property type="evidence" value="ECO:0007669"/>
    <property type="project" value="InterPro"/>
</dbReference>
<reference evidence="4" key="1">
    <citation type="journal article" date="2014" name="Front. Microbiol.">
        <title>High frequency of phylogenetically diverse reductive dehalogenase-homologous genes in deep subseafloor sedimentary metagenomes.</title>
        <authorList>
            <person name="Kawai M."/>
            <person name="Futagami T."/>
            <person name="Toyoda A."/>
            <person name="Takaki Y."/>
            <person name="Nishi S."/>
            <person name="Hori S."/>
            <person name="Arai W."/>
            <person name="Tsubouchi T."/>
            <person name="Morono Y."/>
            <person name="Uchiyama I."/>
            <person name="Ito T."/>
            <person name="Fujiyama A."/>
            <person name="Inagaki F."/>
            <person name="Takami H."/>
        </authorList>
    </citation>
    <scope>NUCLEOTIDE SEQUENCE</scope>
    <source>
        <strain evidence="4">Expedition CK06-06</strain>
    </source>
</reference>
<dbReference type="PROSITE" id="PS00933">
    <property type="entry name" value="FGGY_KINASES_1"/>
    <property type="match status" value="1"/>
</dbReference>
<sequence>MAYYLGIDVGTSGTKALVTDAGARVLGTVTAPHGIISPHPGWSEQDPRQWWAATVKAVRAVIKKTKIDGKQVAGIGLSGQMHGLVITDAAGEPLRPAIIWNDQRTADQAAEIEEKVGGKRKLISLVGNVAMTSFTLTKLLWVRQNEPRIYEKIRHMLLPKDYIRLSLTGEYVG</sequence>
<accession>X0X4K7</accession>
<evidence type="ECO:0000259" key="3">
    <source>
        <dbReference type="Pfam" id="PF00370"/>
    </source>
</evidence>
<evidence type="ECO:0000256" key="2">
    <source>
        <dbReference type="ARBA" id="ARBA00022777"/>
    </source>
</evidence>
<proteinExistence type="predicted"/>